<evidence type="ECO:0000313" key="1">
    <source>
        <dbReference type="EMBL" id="MCY1712859.1"/>
    </source>
</evidence>
<gene>
    <name evidence="1" type="ORF">OUY18_01140</name>
</gene>
<dbReference type="Pfam" id="PF13189">
    <property type="entry name" value="Cytidylate_kin2"/>
    <property type="match status" value="1"/>
</dbReference>
<evidence type="ECO:0000313" key="2">
    <source>
        <dbReference type="Proteomes" id="UP001082703"/>
    </source>
</evidence>
<keyword evidence="2" id="KW-1185">Reference proteome</keyword>
<organism evidence="1 2">
    <name type="scientific">Caproiciproducens galactitolivorans</name>
    <dbReference type="NCBI Taxonomy" id="642589"/>
    <lineage>
        <taxon>Bacteria</taxon>
        <taxon>Bacillati</taxon>
        <taxon>Bacillota</taxon>
        <taxon>Clostridia</taxon>
        <taxon>Eubacteriales</taxon>
        <taxon>Acutalibacteraceae</taxon>
        <taxon>Caproiciproducens</taxon>
    </lineage>
</organism>
<name>A0ABT4BPX5_9FIRM</name>
<dbReference type="RefSeq" id="WP_268056866.1">
    <property type="nucleotide sequence ID" value="NZ_JAPOHA010000001.1"/>
</dbReference>
<accession>A0ABT4BPX5</accession>
<sequence length="216" mass="24352">MNYAITIARGYGSGGRRIGQKLADKLNIDFVDRELLQLASIESGINEALFGQADERVKKSALLFKNSGKGHLGDVLKPEQNGFTSDENLFNFQAKVLRSLAQKESFVVMGRAADFILKDSPNVLSVNIQASHAFCTKAVMDLMGFSEKEAESHIEKIDRYRADFYEYYTGRNWNNPANYDLCFNSERLGDDNCIRLIIESARLKFGPDFDKKEIEA</sequence>
<proteinExistence type="predicted"/>
<reference evidence="1 2" key="1">
    <citation type="submission" date="2022-11" db="EMBL/GenBank/DDBJ databases">
        <authorList>
            <person name="Caiyu Z."/>
        </authorList>
    </citation>
    <scope>NUCLEOTIDE SEQUENCE [LARGE SCALE GENOMIC DNA]</scope>
    <source>
        <strain evidence="1 2">YR-4</strain>
    </source>
</reference>
<dbReference type="EMBL" id="JAPOHA010000001">
    <property type="protein sequence ID" value="MCY1712859.1"/>
    <property type="molecule type" value="Genomic_DNA"/>
</dbReference>
<protein>
    <submittedName>
        <fullName evidence="1">Cytidylate kinase-like family protein</fullName>
    </submittedName>
</protein>
<comment type="caution">
    <text evidence="1">The sequence shown here is derived from an EMBL/GenBank/DDBJ whole genome shotgun (WGS) entry which is preliminary data.</text>
</comment>
<dbReference type="Gene3D" id="3.40.50.300">
    <property type="entry name" value="P-loop containing nucleotide triphosphate hydrolases"/>
    <property type="match status" value="1"/>
</dbReference>
<dbReference type="Proteomes" id="UP001082703">
    <property type="component" value="Unassembled WGS sequence"/>
</dbReference>
<dbReference type="InterPro" id="IPR027417">
    <property type="entry name" value="P-loop_NTPase"/>
</dbReference>